<accession>A0A2P6QB62</accession>
<gene>
    <name evidence="1" type="ORF">RchiOBHm_Chr5g0035371</name>
</gene>
<proteinExistence type="predicted"/>
<keyword evidence="2" id="KW-1185">Reference proteome</keyword>
<evidence type="ECO:0000313" key="1">
    <source>
        <dbReference type="EMBL" id="PRQ31426.1"/>
    </source>
</evidence>
<reference evidence="1 2" key="1">
    <citation type="journal article" date="2018" name="Nat. Genet.">
        <title>The Rosa genome provides new insights in the design of modern roses.</title>
        <authorList>
            <person name="Bendahmane M."/>
        </authorList>
    </citation>
    <scope>NUCLEOTIDE SEQUENCE [LARGE SCALE GENOMIC DNA]</scope>
    <source>
        <strain evidence="2">cv. Old Blush</strain>
    </source>
</reference>
<dbReference type="Gramene" id="PRQ31426">
    <property type="protein sequence ID" value="PRQ31426"/>
    <property type="gene ID" value="RchiOBHm_Chr5g0035371"/>
</dbReference>
<organism evidence="1 2">
    <name type="scientific">Rosa chinensis</name>
    <name type="common">China rose</name>
    <dbReference type="NCBI Taxonomy" id="74649"/>
    <lineage>
        <taxon>Eukaryota</taxon>
        <taxon>Viridiplantae</taxon>
        <taxon>Streptophyta</taxon>
        <taxon>Embryophyta</taxon>
        <taxon>Tracheophyta</taxon>
        <taxon>Spermatophyta</taxon>
        <taxon>Magnoliopsida</taxon>
        <taxon>eudicotyledons</taxon>
        <taxon>Gunneridae</taxon>
        <taxon>Pentapetalae</taxon>
        <taxon>rosids</taxon>
        <taxon>fabids</taxon>
        <taxon>Rosales</taxon>
        <taxon>Rosaceae</taxon>
        <taxon>Rosoideae</taxon>
        <taxon>Rosoideae incertae sedis</taxon>
        <taxon>Rosa</taxon>
    </lineage>
</organism>
<evidence type="ECO:0000313" key="2">
    <source>
        <dbReference type="Proteomes" id="UP000238479"/>
    </source>
</evidence>
<protein>
    <submittedName>
        <fullName evidence="1">Uncharacterized protein</fullName>
    </submittedName>
</protein>
<comment type="caution">
    <text evidence="1">The sequence shown here is derived from an EMBL/GenBank/DDBJ whole genome shotgun (WGS) entry which is preliminary data.</text>
</comment>
<dbReference type="EMBL" id="PDCK01000043">
    <property type="protein sequence ID" value="PRQ31426.1"/>
    <property type="molecule type" value="Genomic_DNA"/>
</dbReference>
<sequence>MSSIFTLCTTLERRAFPNGRMETSSQNSATMESSKSNCTTHLRRFGTYQSCIPSMTPDKMPYLHTQVRLSSPNVPCMQQQQHSYQ</sequence>
<name>A0A2P6QB62_ROSCH</name>
<dbReference type="Proteomes" id="UP000238479">
    <property type="component" value="Chromosome 5"/>
</dbReference>
<dbReference type="AlphaFoldDB" id="A0A2P6QB62"/>